<comment type="caution">
    <text evidence="4">The sequence shown here is derived from an EMBL/GenBank/DDBJ whole genome shotgun (WGS) entry which is preliminary data.</text>
</comment>
<dbReference type="InterPro" id="IPR041492">
    <property type="entry name" value="HAD_2"/>
</dbReference>
<keyword evidence="3" id="KW-0460">Magnesium</keyword>
<dbReference type="Pfam" id="PF13419">
    <property type="entry name" value="HAD_2"/>
    <property type="match status" value="1"/>
</dbReference>
<dbReference type="Gene3D" id="3.40.50.1000">
    <property type="entry name" value="HAD superfamily/HAD-like"/>
    <property type="match status" value="1"/>
</dbReference>
<evidence type="ECO:0000256" key="1">
    <source>
        <dbReference type="ARBA" id="ARBA00022723"/>
    </source>
</evidence>
<proteinExistence type="predicted"/>
<sequence length="236" mass="27350">MNRFKWFGLDYGQCLMDSRFRRVEYWLAAVFIDDEDEKRGVIDEKLEVYNQLLKKYGNFRKLHEHGRHEIHSLILENNRVLIRRFYEVEQKLLKPAEGVIDALTYLKKKYSLGVISDMADSQVIIRFLNHHGLRQFFTNIYTPSGVVREHGGLDEGFKGTKEDGSIYASLKKELEIMGIQVNEAVIIGDDPIKDIANAKMHGFTTVHYVGNNSSTQKPSSEADYVITHFSELKEKF</sequence>
<dbReference type="AlphaFoldDB" id="A0A7C5QP83"/>
<accession>A0A7C5QP83</accession>
<dbReference type="PANTHER" id="PTHR46470:SF2">
    <property type="entry name" value="GLYCERALDEHYDE 3-PHOSPHATE PHOSPHATASE"/>
    <property type="match status" value="1"/>
</dbReference>
<protein>
    <submittedName>
        <fullName evidence="4">HAD family hydrolase</fullName>
    </submittedName>
</protein>
<name>A0A7C5QP83_CALS0</name>
<gene>
    <name evidence="4" type="ORF">ENM11_07930</name>
</gene>
<dbReference type="InterPro" id="IPR023214">
    <property type="entry name" value="HAD_sf"/>
</dbReference>
<dbReference type="GO" id="GO:0046872">
    <property type="term" value="F:metal ion binding"/>
    <property type="evidence" value="ECO:0007669"/>
    <property type="project" value="UniProtKB-KW"/>
</dbReference>
<evidence type="ECO:0000256" key="3">
    <source>
        <dbReference type="ARBA" id="ARBA00022842"/>
    </source>
</evidence>
<dbReference type="SUPFAM" id="SSF56784">
    <property type="entry name" value="HAD-like"/>
    <property type="match status" value="1"/>
</dbReference>
<evidence type="ECO:0000256" key="2">
    <source>
        <dbReference type="ARBA" id="ARBA00022801"/>
    </source>
</evidence>
<evidence type="ECO:0000313" key="4">
    <source>
        <dbReference type="EMBL" id="HHK69055.1"/>
    </source>
</evidence>
<keyword evidence="2 4" id="KW-0378">Hydrolase</keyword>
<keyword evidence="1" id="KW-0479">Metal-binding</keyword>
<dbReference type="EMBL" id="DRWN01000066">
    <property type="protein sequence ID" value="HHK69055.1"/>
    <property type="molecule type" value="Genomic_DNA"/>
</dbReference>
<dbReference type="InterPro" id="IPR036412">
    <property type="entry name" value="HAD-like_sf"/>
</dbReference>
<organism evidence="4">
    <name type="scientific">Caldiarchaeum subterraneum</name>
    <dbReference type="NCBI Taxonomy" id="311458"/>
    <lineage>
        <taxon>Archaea</taxon>
        <taxon>Nitrososphaerota</taxon>
        <taxon>Candidatus Caldarchaeales</taxon>
        <taxon>Candidatus Caldarchaeaceae</taxon>
        <taxon>Candidatus Caldarchaeum</taxon>
    </lineage>
</organism>
<dbReference type="GO" id="GO:0016791">
    <property type="term" value="F:phosphatase activity"/>
    <property type="evidence" value="ECO:0007669"/>
    <property type="project" value="TreeGrafter"/>
</dbReference>
<reference evidence="4" key="1">
    <citation type="journal article" date="2020" name="mSystems">
        <title>Genome- and Community-Level Interaction Insights into Carbon Utilization and Element Cycling Functions of Hydrothermarchaeota in Hydrothermal Sediment.</title>
        <authorList>
            <person name="Zhou Z."/>
            <person name="Liu Y."/>
            <person name="Xu W."/>
            <person name="Pan J."/>
            <person name="Luo Z.H."/>
            <person name="Li M."/>
        </authorList>
    </citation>
    <scope>NUCLEOTIDE SEQUENCE [LARGE SCALE GENOMIC DNA]</scope>
    <source>
        <strain evidence="4">SpSt-1056</strain>
    </source>
</reference>
<dbReference type="PANTHER" id="PTHR46470">
    <property type="entry name" value="N-ACYLNEURAMINATE-9-PHOSPHATASE"/>
    <property type="match status" value="1"/>
</dbReference>
<dbReference type="InterPro" id="IPR051400">
    <property type="entry name" value="HAD-like_hydrolase"/>
</dbReference>